<proteinExistence type="predicted"/>
<accession>A0A977L2S3</accession>
<evidence type="ECO:0000313" key="2">
    <source>
        <dbReference type="EMBL" id="UXE63365.1"/>
    </source>
</evidence>
<dbReference type="KEGG" id="wna:KA717_12450"/>
<evidence type="ECO:0000259" key="1">
    <source>
        <dbReference type="Pfam" id="PF07452"/>
    </source>
</evidence>
<organism evidence="2">
    <name type="scientific">Woronichinia naegeliana WA131</name>
    <dbReference type="NCBI Taxonomy" id="2824559"/>
    <lineage>
        <taxon>Bacteria</taxon>
        <taxon>Bacillati</taxon>
        <taxon>Cyanobacteriota</taxon>
        <taxon>Cyanophyceae</taxon>
        <taxon>Synechococcales</taxon>
        <taxon>Coelosphaeriaceae</taxon>
        <taxon>Woronichinia</taxon>
    </lineage>
</organism>
<dbReference type="Proteomes" id="UP001065613">
    <property type="component" value="Chromosome"/>
</dbReference>
<gene>
    <name evidence="2" type="ORF">KA717_12450</name>
</gene>
<name>A0A977L2S3_9CYAN</name>
<sequence length="223" mass="22965">MSLLKSFNFTLQPFRIFTMKANFFQLITGAAIAGTLSSGVFTPAQAIQIYSLNFAPEATGATGTGTGTLTYDDLAHTLTIVSSFSGLSGNTTNAHIHAPTAVAGTGTAGVAVPFALGGSGFPLGVQSGSYNTVLNLALDSTYNTTFRNNNGGTASGAESALISSFNAGTAYYNIHTSTFGGGEIRAFATAVPWETDALPVIGSTVLFGLGVWGKRKLVQTKQK</sequence>
<protein>
    <submittedName>
        <fullName evidence="2">CHRD domain-containing protein</fullName>
    </submittedName>
</protein>
<dbReference type="InterPro" id="IPR010895">
    <property type="entry name" value="CHRD"/>
</dbReference>
<feature type="domain" description="CHRD" evidence="1">
    <location>
        <begin position="56"/>
        <end position="185"/>
    </location>
</feature>
<dbReference type="AlphaFoldDB" id="A0A977L2S3"/>
<reference evidence="2" key="1">
    <citation type="submission" date="2021-04" db="EMBL/GenBank/DDBJ databases">
        <title>Genome sequence of Woronichinia naegeliana from Washington state freshwater lake bloom.</title>
        <authorList>
            <person name="Dreher T.W."/>
        </authorList>
    </citation>
    <scope>NUCLEOTIDE SEQUENCE</scope>
    <source>
        <strain evidence="2">WA131</strain>
    </source>
</reference>
<dbReference type="EMBL" id="CP073041">
    <property type="protein sequence ID" value="UXE63365.1"/>
    <property type="molecule type" value="Genomic_DNA"/>
</dbReference>
<dbReference type="Pfam" id="PF07452">
    <property type="entry name" value="CHRD"/>
    <property type="match status" value="1"/>
</dbReference>